<dbReference type="GO" id="GO:0016020">
    <property type="term" value="C:membrane"/>
    <property type="evidence" value="ECO:0007669"/>
    <property type="project" value="TreeGrafter"/>
</dbReference>
<dbReference type="InterPro" id="IPR000756">
    <property type="entry name" value="Diacylglycerol_kin_accessory"/>
</dbReference>
<dbReference type="GO" id="GO:0005524">
    <property type="term" value="F:ATP binding"/>
    <property type="evidence" value="ECO:0007669"/>
    <property type="project" value="UniProtKB-KW"/>
</dbReference>
<feature type="domain" description="Diacylglycerol kinase accessory" evidence="5">
    <location>
        <begin position="85"/>
        <end position="273"/>
    </location>
</feature>
<protein>
    <submittedName>
        <fullName evidence="6">Diacylglycerol kinase</fullName>
    </submittedName>
</protein>
<accession>A0AAW2RUQ2</accession>
<dbReference type="PANTHER" id="PTHR11255:SF80">
    <property type="entry name" value="EYE-SPECIFIC DIACYLGLYCEROL KINASE"/>
    <property type="match status" value="1"/>
</dbReference>
<dbReference type="GO" id="GO:0004143">
    <property type="term" value="F:ATP-dependent diacylglycerol kinase activity"/>
    <property type="evidence" value="ECO:0007669"/>
    <property type="project" value="InterPro"/>
</dbReference>
<dbReference type="PANTHER" id="PTHR11255">
    <property type="entry name" value="DIACYLGLYCEROL KINASE"/>
    <property type="match status" value="1"/>
</dbReference>
<evidence type="ECO:0000313" key="6">
    <source>
        <dbReference type="EMBL" id="KAL0383191.1"/>
    </source>
</evidence>
<organism evidence="6">
    <name type="scientific">Sesamum calycinum</name>
    <dbReference type="NCBI Taxonomy" id="2727403"/>
    <lineage>
        <taxon>Eukaryota</taxon>
        <taxon>Viridiplantae</taxon>
        <taxon>Streptophyta</taxon>
        <taxon>Embryophyta</taxon>
        <taxon>Tracheophyta</taxon>
        <taxon>Spermatophyta</taxon>
        <taxon>Magnoliopsida</taxon>
        <taxon>eudicotyledons</taxon>
        <taxon>Gunneridae</taxon>
        <taxon>Pentapetalae</taxon>
        <taxon>asterids</taxon>
        <taxon>lamiids</taxon>
        <taxon>Lamiales</taxon>
        <taxon>Pedaliaceae</taxon>
        <taxon>Sesamum</taxon>
    </lineage>
</organism>
<evidence type="ECO:0000256" key="1">
    <source>
        <dbReference type="ARBA" id="ARBA00022679"/>
    </source>
</evidence>
<dbReference type="Pfam" id="PF00609">
    <property type="entry name" value="DAGK_acc"/>
    <property type="match status" value="1"/>
</dbReference>
<dbReference type="SUPFAM" id="SSF111331">
    <property type="entry name" value="NAD kinase/diacylglycerol kinase-like"/>
    <property type="match status" value="1"/>
</dbReference>
<dbReference type="SMART" id="SM00045">
    <property type="entry name" value="DAGKa"/>
    <property type="match status" value="1"/>
</dbReference>
<sequence length="301" mass="33834">MSTGGAAGGPGAGRAYRLLREDATTRVFLLFLYTNAESWQVLISMPAGEELETPYSLKAIEETPLDQELAVEGDIPEKVDCYQGVFYNYFSIGMDAQVAYGFHNLRNEKPYLAQGCAVSHSANLRLGPLGTPTGLSYESKSLGTCHSSRSGIVNLFWIQLHTRVVLHAVQQRSRSLRNILRIYIKKVNRSKWEQIPVPSSVRSIVALNLPSYGSGRNPWGNLKPDYLEKRGFVEAHADDGCVEVLVSNKASAIRFELRGGEWKEAYMQMDGEPWRQRMDKEYSTFVEIKRVPHQSIMVRAE</sequence>
<keyword evidence="1" id="KW-0808">Transferase</keyword>
<gene>
    <name evidence="6" type="ORF">Scaly_0606400</name>
</gene>
<reference evidence="6" key="1">
    <citation type="submission" date="2020-06" db="EMBL/GenBank/DDBJ databases">
        <authorList>
            <person name="Li T."/>
            <person name="Hu X."/>
            <person name="Zhang T."/>
            <person name="Song X."/>
            <person name="Zhang H."/>
            <person name="Dai N."/>
            <person name="Sheng W."/>
            <person name="Hou X."/>
            <person name="Wei L."/>
        </authorList>
    </citation>
    <scope>NUCLEOTIDE SEQUENCE</scope>
    <source>
        <strain evidence="6">KEN8</strain>
        <tissue evidence="6">Leaf</tissue>
    </source>
</reference>
<keyword evidence="3 6" id="KW-0418">Kinase</keyword>
<dbReference type="EMBL" id="JACGWM010000003">
    <property type="protein sequence ID" value="KAL0383191.1"/>
    <property type="molecule type" value="Genomic_DNA"/>
</dbReference>
<evidence type="ECO:0000259" key="5">
    <source>
        <dbReference type="SMART" id="SM00045"/>
    </source>
</evidence>
<reference evidence="6" key="2">
    <citation type="journal article" date="2024" name="Plant">
        <title>Genomic evolution and insights into agronomic trait innovations of Sesamum species.</title>
        <authorList>
            <person name="Miao H."/>
            <person name="Wang L."/>
            <person name="Qu L."/>
            <person name="Liu H."/>
            <person name="Sun Y."/>
            <person name="Le M."/>
            <person name="Wang Q."/>
            <person name="Wei S."/>
            <person name="Zheng Y."/>
            <person name="Lin W."/>
            <person name="Duan Y."/>
            <person name="Cao H."/>
            <person name="Xiong S."/>
            <person name="Wang X."/>
            <person name="Wei L."/>
            <person name="Li C."/>
            <person name="Ma Q."/>
            <person name="Ju M."/>
            <person name="Zhao R."/>
            <person name="Li G."/>
            <person name="Mu C."/>
            <person name="Tian Q."/>
            <person name="Mei H."/>
            <person name="Zhang T."/>
            <person name="Gao T."/>
            <person name="Zhang H."/>
        </authorList>
    </citation>
    <scope>NUCLEOTIDE SEQUENCE</scope>
    <source>
        <strain evidence="6">KEN8</strain>
    </source>
</reference>
<keyword evidence="2" id="KW-0547">Nucleotide-binding</keyword>
<dbReference type="GO" id="GO:0007200">
    <property type="term" value="P:phospholipase C-activating G protein-coupled receptor signaling pathway"/>
    <property type="evidence" value="ECO:0007669"/>
    <property type="project" value="InterPro"/>
</dbReference>
<dbReference type="AlphaFoldDB" id="A0AAW2RUQ2"/>
<dbReference type="InterPro" id="IPR037607">
    <property type="entry name" value="DGK"/>
</dbReference>
<keyword evidence="4" id="KW-0067">ATP-binding</keyword>
<evidence type="ECO:0000256" key="2">
    <source>
        <dbReference type="ARBA" id="ARBA00022741"/>
    </source>
</evidence>
<proteinExistence type="predicted"/>
<comment type="caution">
    <text evidence="6">The sequence shown here is derived from an EMBL/GenBank/DDBJ whole genome shotgun (WGS) entry which is preliminary data.</text>
</comment>
<dbReference type="InterPro" id="IPR016064">
    <property type="entry name" value="NAD/diacylglycerol_kinase_sf"/>
</dbReference>
<evidence type="ECO:0000256" key="4">
    <source>
        <dbReference type="ARBA" id="ARBA00022840"/>
    </source>
</evidence>
<name>A0AAW2RUQ2_9LAMI</name>
<evidence type="ECO:0000256" key="3">
    <source>
        <dbReference type="ARBA" id="ARBA00022777"/>
    </source>
</evidence>